<comment type="similarity">
    <text evidence="2">In the N-terminal section; belongs to the NhaA Na(+)/H(+) (TC 2.A.33) antiporter family.</text>
</comment>
<dbReference type="EMBL" id="UGQT01000001">
    <property type="protein sequence ID" value="STZ60473.1"/>
    <property type="molecule type" value="Genomic_DNA"/>
</dbReference>
<organism evidence="14 15">
    <name type="scientific">Mycolicibacterium tokaiense</name>
    <dbReference type="NCBI Taxonomy" id="39695"/>
    <lineage>
        <taxon>Bacteria</taxon>
        <taxon>Bacillati</taxon>
        <taxon>Actinomycetota</taxon>
        <taxon>Actinomycetes</taxon>
        <taxon>Mycobacteriales</taxon>
        <taxon>Mycobacteriaceae</taxon>
        <taxon>Mycolicibacterium</taxon>
    </lineage>
</organism>
<evidence type="ECO:0000256" key="1">
    <source>
        <dbReference type="ARBA" id="ARBA00004429"/>
    </source>
</evidence>
<feature type="transmembrane region" description="Helical" evidence="12">
    <location>
        <begin position="87"/>
        <end position="104"/>
    </location>
</feature>
<dbReference type="HAMAP" id="MF_01844">
    <property type="entry name" value="NhaA"/>
    <property type="match status" value="1"/>
</dbReference>
<keyword evidence="8 12" id="KW-0915">Sodium</keyword>
<dbReference type="InterPro" id="IPR013766">
    <property type="entry name" value="Thioredoxin_domain"/>
</dbReference>
<feature type="transmembrane region" description="Helical" evidence="12">
    <location>
        <begin position="414"/>
        <end position="431"/>
    </location>
</feature>
<evidence type="ECO:0000256" key="6">
    <source>
        <dbReference type="ARBA" id="ARBA00022692"/>
    </source>
</evidence>
<dbReference type="GO" id="GO:0006885">
    <property type="term" value="P:regulation of pH"/>
    <property type="evidence" value="ECO:0007669"/>
    <property type="project" value="UniProtKB-UniRule"/>
</dbReference>
<comment type="function">
    <text evidence="12">Na(+)/H(+) antiporter that extrudes sodium in exchange for external protons.</text>
</comment>
<feature type="transmembrane region" description="Helical" evidence="12">
    <location>
        <begin position="176"/>
        <end position="195"/>
    </location>
</feature>
<dbReference type="Gene3D" id="1.20.1530.10">
    <property type="entry name" value="Na+/H+ antiporter like domain"/>
    <property type="match status" value="1"/>
</dbReference>
<keyword evidence="3 12" id="KW-0813">Transport</keyword>
<evidence type="ECO:0000313" key="15">
    <source>
        <dbReference type="Proteomes" id="UP000254978"/>
    </source>
</evidence>
<dbReference type="SUPFAM" id="SSF52833">
    <property type="entry name" value="Thioredoxin-like"/>
    <property type="match status" value="1"/>
</dbReference>
<evidence type="ECO:0000256" key="9">
    <source>
        <dbReference type="ARBA" id="ARBA00023065"/>
    </source>
</evidence>
<keyword evidence="11 12" id="KW-0739">Sodium transport</keyword>
<keyword evidence="6 12" id="KW-0812">Transmembrane</keyword>
<accession>A0A378TKZ3</accession>
<evidence type="ECO:0000313" key="14">
    <source>
        <dbReference type="EMBL" id="STZ60473.1"/>
    </source>
</evidence>
<sequence length="618" mass="67081">MTESQQSTESGSRLAKMLPRRFGNDPTAPRNGENTAAGMLLLFTVIAIVWANSPWAQTYTDFWGTEVGLSFGDAHVGMSMKHLVNDALMAFFFFIVGLEVTSQFKIGELTDRARAVVPVLAALAGLILPAVVFLLFNFGGEDAVAWGVVISTDTAFLVGALAIIGPKFPARLRTFLLTLAVVDDVGALLVIALFYSDEVKLGPLVAAVVLLVALALVRRLPAWRGPVYAVLAFGLWVALYNGGVHPTLAGVGVALLIPVFTPQRQRVEAAVEVIRAFRQSPNSEYARDASRSLRESISINERLQTGFGPYVSFLVLPLFALANAGVRLDGETVTAAMSSTLTWGIIAGLVIGKLVGITGATALVQRFGLGQLAPGLTLRRIAGGAALSGIGFTISLFIIDLAIEDPVKQDEARVGVLAASVAAFALGWAIFRITDRISPPEAVGAKLIRPISPERDHIRGNPDAPLTLVEYGDYECPFCSRATGAIDQVREYFGDRLCYVWRHLPLEKVHPRSKDAALAAEAAGLQGKYFEMGRTMFEFQDYLEWEHLYRYADSVGCDVRQFDEDLQSSKVLHRVEDDAQDAELMDLQAVPTFFVNGKRHKGPWDAASLIRALESESR</sequence>
<evidence type="ECO:0000256" key="3">
    <source>
        <dbReference type="ARBA" id="ARBA00022448"/>
    </source>
</evidence>
<feature type="transmembrane region" description="Helical" evidence="12">
    <location>
        <begin position="229"/>
        <end position="257"/>
    </location>
</feature>
<dbReference type="InterPro" id="IPR004670">
    <property type="entry name" value="NhaA"/>
</dbReference>
<evidence type="ECO:0000256" key="10">
    <source>
        <dbReference type="ARBA" id="ARBA00023136"/>
    </source>
</evidence>
<feature type="transmembrane region" description="Helical" evidence="12">
    <location>
        <begin position="36"/>
        <end position="53"/>
    </location>
</feature>
<keyword evidence="4 12" id="KW-0050">Antiport</keyword>
<evidence type="ECO:0000256" key="7">
    <source>
        <dbReference type="ARBA" id="ARBA00022989"/>
    </source>
</evidence>
<gene>
    <name evidence="14" type="primary">nhaA_2</name>
    <name evidence="12" type="synonym">nhaA</name>
    <name evidence="14" type="ORF">NCTC10821_04013</name>
</gene>
<keyword evidence="15" id="KW-1185">Reference proteome</keyword>
<dbReference type="GO" id="GO:0005886">
    <property type="term" value="C:plasma membrane"/>
    <property type="evidence" value="ECO:0007669"/>
    <property type="project" value="UniProtKB-SubCell"/>
</dbReference>
<reference evidence="14 15" key="1">
    <citation type="submission" date="2018-06" db="EMBL/GenBank/DDBJ databases">
        <authorList>
            <consortium name="Pathogen Informatics"/>
            <person name="Doyle S."/>
        </authorList>
    </citation>
    <scope>NUCLEOTIDE SEQUENCE [LARGE SCALE GENOMIC DNA]</scope>
    <source>
        <strain evidence="14 15">NCTC10821</strain>
    </source>
</reference>
<dbReference type="AlphaFoldDB" id="A0A378TKZ3"/>
<evidence type="ECO:0000256" key="2">
    <source>
        <dbReference type="ARBA" id="ARBA00007006"/>
    </source>
</evidence>
<name>A0A378TKZ3_9MYCO</name>
<evidence type="ECO:0000256" key="12">
    <source>
        <dbReference type="HAMAP-Rule" id="MF_01844"/>
    </source>
</evidence>
<keyword evidence="10 12" id="KW-0472">Membrane</keyword>
<dbReference type="InterPro" id="IPR012336">
    <property type="entry name" value="Thioredoxin-like_fold"/>
</dbReference>
<protein>
    <recommendedName>
        <fullName evidence="12">Na(+)/H(+) antiporter NhaA</fullName>
    </recommendedName>
    <alternativeName>
        <fullName evidence="12">Sodium/proton antiporter NhaA</fullName>
    </alternativeName>
</protein>
<keyword evidence="5 12" id="KW-1003">Cell membrane</keyword>
<dbReference type="InterPro" id="IPR036249">
    <property type="entry name" value="Thioredoxin-like_sf"/>
</dbReference>
<proteinExistence type="inferred from homology"/>
<comment type="catalytic activity">
    <reaction evidence="12">
        <text>Na(+)(in) + 2 H(+)(out) = Na(+)(out) + 2 H(+)(in)</text>
        <dbReference type="Rhea" id="RHEA:29251"/>
        <dbReference type="ChEBI" id="CHEBI:15378"/>
        <dbReference type="ChEBI" id="CHEBI:29101"/>
    </reaction>
</comment>
<feature type="domain" description="Thioredoxin" evidence="13">
    <location>
        <begin position="412"/>
        <end position="618"/>
    </location>
</feature>
<evidence type="ECO:0000256" key="11">
    <source>
        <dbReference type="ARBA" id="ARBA00023201"/>
    </source>
</evidence>
<keyword evidence="7 12" id="KW-1133">Transmembrane helix</keyword>
<evidence type="ECO:0000256" key="8">
    <source>
        <dbReference type="ARBA" id="ARBA00023053"/>
    </source>
</evidence>
<dbReference type="GO" id="GO:0015385">
    <property type="term" value="F:sodium:proton antiporter activity"/>
    <property type="evidence" value="ECO:0007669"/>
    <property type="project" value="UniProtKB-UniRule"/>
</dbReference>
<dbReference type="PANTHER" id="PTHR30341:SF0">
    <property type="entry name" value="NA(+)_H(+) ANTIPORTER NHAA"/>
    <property type="match status" value="1"/>
</dbReference>
<comment type="subcellular location">
    <subcellularLocation>
        <location evidence="1">Cell inner membrane</location>
        <topology evidence="1">Multi-pass membrane protein</topology>
    </subcellularLocation>
    <subcellularLocation>
        <location evidence="12">Cell membrane</location>
        <topology evidence="12">Multi-pass membrane protein</topology>
    </subcellularLocation>
</comment>
<evidence type="ECO:0000256" key="4">
    <source>
        <dbReference type="ARBA" id="ARBA00022449"/>
    </source>
</evidence>
<keyword evidence="9 12" id="KW-0406">Ion transport</keyword>
<dbReference type="Pfam" id="PF06965">
    <property type="entry name" value="Na_H_antiport_1"/>
    <property type="match status" value="1"/>
</dbReference>
<feature type="transmembrane region" description="Helical" evidence="12">
    <location>
        <begin position="310"/>
        <end position="328"/>
    </location>
</feature>
<dbReference type="PANTHER" id="PTHR30341">
    <property type="entry name" value="SODIUM ION/PROTON ANTIPORTER NHAA-RELATED"/>
    <property type="match status" value="1"/>
</dbReference>
<feature type="transmembrane region" description="Helical" evidence="12">
    <location>
        <begin position="201"/>
        <end position="217"/>
    </location>
</feature>
<dbReference type="InterPro" id="IPR023171">
    <property type="entry name" value="Na/H_antiporter_dom_sf"/>
</dbReference>
<evidence type="ECO:0000259" key="13">
    <source>
        <dbReference type="PROSITE" id="PS51352"/>
    </source>
</evidence>
<feature type="transmembrane region" description="Helical" evidence="12">
    <location>
        <begin position="340"/>
        <end position="361"/>
    </location>
</feature>
<dbReference type="Pfam" id="PF13462">
    <property type="entry name" value="Thioredoxin_4"/>
    <property type="match status" value="1"/>
</dbReference>
<dbReference type="Gene3D" id="3.40.30.10">
    <property type="entry name" value="Glutaredoxin"/>
    <property type="match status" value="1"/>
</dbReference>
<feature type="transmembrane region" description="Helical" evidence="12">
    <location>
        <begin position="116"/>
        <end position="138"/>
    </location>
</feature>
<dbReference type="PROSITE" id="PS51352">
    <property type="entry name" value="THIOREDOXIN_2"/>
    <property type="match status" value="1"/>
</dbReference>
<feature type="transmembrane region" description="Helical" evidence="12">
    <location>
        <begin position="144"/>
        <end position="164"/>
    </location>
</feature>
<dbReference type="Proteomes" id="UP000254978">
    <property type="component" value="Unassembled WGS sequence"/>
</dbReference>
<feature type="transmembrane region" description="Helical" evidence="12">
    <location>
        <begin position="381"/>
        <end position="402"/>
    </location>
</feature>
<dbReference type="NCBIfam" id="TIGR00773">
    <property type="entry name" value="NhaA"/>
    <property type="match status" value="1"/>
</dbReference>
<comment type="similarity">
    <text evidence="12">Belongs to the NhaA Na(+)/H(+) (TC 2.A.33) antiporter family.</text>
</comment>
<evidence type="ECO:0000256" key="5">
    <source>
        <dbReference type="ARBA" id="ARBA00022475"/>
    </source>
</evidence>